<sequence>MFERRFSDLVIQRMDAGEELFKKILDDEEFSRVLVDPYQSDVCCTLRSEGS</sequence>
<reference evidence="3" key="1">
    <citation type="submission" date="2020-05" db="EMBL/GenBank/DDBJ databases">
        <authorList>
            <person name="Chiriac C."/>
            <person name="Salcher M."/>
            <person name="Ghai R."/>
            <person name="Kavagutti S V."/>
        </authorList>
    </citation>
    <scope>NUCLEOTIDE SEQUENCE</scope>
</reference>
<name>A0A6J7FZV5_9ZZZZ</name>
<protein>
    <submittedName>
        <fullName evidence="3">Unannotated protein</fullName>
    </submittedName>
</protein>
<dbReference type="EMBL" id="CAFBMH010000022">
    <property type="protein sequence ID" value="CAB4901492.1"/>
    <property type="molecule type" value="Genomic_DNA"/>
</dbReference>
<gene>
    <name evidence="1" type="ORF">UFOPK2754_00850</name>
    <name evidence="2" type="ORF">UFOPK3139_03311</name>
    <name evidence="3" type="ORF">UFOPK3543_00889</name>
    <name evidence="4" type="ORF">UFOPK3967_02162</name>
</gene>
<dbReference type="EMBL" id="CAFABA010000251">
    <property type="protein sequence ID" value="CAB4836865.1"/>
    <property type="molecule type" value="Genomic_DNA"/>
</dbReference>
<evidence type="ECO:0000313" key="1">
    <source>
        <dbReference type="EMBL" id="CAB4736254.1"/>
    </source>
</evidence>
<dbReference type="EMBL" id="CAFBOS010000154">
    <property type="protein sequence ID" value="CAB5009660.1"/>
    <property type="molecule type" value="Genomic_DNA"/>
</dbReference>
<proteinExistence type="predicted"/>
<dbReference type="AlphaFoldDB" id="A0A6J7FZV5"/>
<evidence type="ECO:0000313" key="2">
    <source>
        <dbReference type="EMBL" id="CAB4836865.1"/>
    </source>
</evidence>
<accession>A0A6J7FZV5</accession>
<evidence type="ECO:0000313" key="4">
    <source>
        <dbReference type="EMBL" id="CAB5009660.1"/>
    </source>
</evidence>
<dbReference type="EMBL" id="CAEZYR010000022">
    <property type="protein sequence ID" value="CAB4736254.1"/>
    <property type="molecule type" value="Genomic_DNA"/>
</dbReference>
<organism evidence="3">
    <name type="scientific">freshwater metagenome</name>
    <dbReference type="NCBI Taxonomy" id="449393"/>
    <lineage>
        <taxon>unclassified sequences</taxon>
        <taxon>metagenomes</taxon>
        <taxon>ecological metagenomes</taxon>
    </lineage>
</organism>
<evidence type="ECO:0000313" key="3">
    <source>
        <dbReference type="EMBL" id="CAB4901492.1"/>
    </source>
</evidence>